<keyword evidence="12 21" id="KW-0418">Kinase</keyword>
<evidence type="ECO:0000256" key="1">
    <source>
        <dbReference type="ARBA" id="ARBA00001946"/>
    </source>
</evidence>
<comment type="subcellular location">
    <subcellularLocation>
        <location evidence="2">Cytoplasm</location>
    </subcellularLocation>
</comment>
<feature type="compositionally biased region" description="Basic and acidic residues" evidence="25">
    <location>
        <begin position="522"/>
        <end position="546"/>
    </location>
</feature>
<evidence type="ECO:0000256" key="20">
    <source>
        <dbReference type="ARBA" id="ARBA00063876"/>
    </source>
</evidence>
<dbReference type="RefSeq" id="XP_031779197.1">
    <property type="nucleotide sequence ID" value="XM_031923337.2"/>
</dbReference>
<dbReference type="KEGG" id="nvi:100122531"/>
<dbReference type="InterPro" id="IPR011009">
    <property type="entry name" value="Kinase-like_dom_sf"/>
</dbReference>
<keyword evidence="14 21" id="KW-0067">ATP-binding</keyword>
<dbReference type="GO" id="GO:0004674">
    <property type="term" value="F:protein serine/threonine kinase activity"/>
    <property type="evidence" value="ECO:0007669"/>
    <property type="project" value="UniProtKB-KW"/>
</dbReference>
<feature type="compositionally biased region" description="Acidic residues" evidence="25">
    <location>
        <begin position="483"/>
        <end position="508"/>
    </location>
</feature>
<comment type="subunit">
    <text evidence="20">Associates with the precursor of the 40S ribosome subunit. Interacts (via its N-terminus) with PRMT5 (via its N-terminus). Interacts with WDR77. Found in a PRMT5 complex composed of PRMT5, WDR77 and RIOK1. Interacts (via its C-terminus) with NCL; this interaction targets NCL for PRTM5 methylation.</text>
</comment>
<dbReference type="InterPro" id="IPR018935">
    <property type="entry name" value="RIO_kinase_CS"/>
</dbReference>
<dbReference type="SUPFAM" id="SSF56112">
    <property type="entry name" value="Protein kinase-like (PK-like)"/>
    <property type="match status" value="1"/>
</dbReference>
<keyword evidence="13" id="KW-0378">Hydrolase</keyword>
<dbReference type="EC" id="2.7.11.1" evidence="4 21"/>
<feature type="active site" description="Proton acceptor" evidence="22">
    <location>
        <position position="312"/>
    </location>
</feature>
<dbReference type="GO" id="GO:0042254">
    <property type="term" value="P:ribosome biogenesis"/>
    <property type="evidence" value="ECO:0007669"/>
    <property type="project" value="UniProtKB-KW"/>
</dbReference>
<keyword evidence="7" id="KW-0690">Ribosome biogenesis</keyword>
<dbReference type="EnsemblMetazoa" id="XM_031923337">
    <property type="protein sequence ID" value="XP_031779197"/>
    <property type="gene ID" value="LOC100122531"/>
</dbReference>
<evidence type="ECO:0000256" key="2">
    <source>
        <dbReference type="ARBA" id="ARBA00004496"/>
    </source>
</evidence>
<protein>
    <recommendedName>
        <fullName evidence="5 21">Serine/threonine-protein kinase RIO1</fullName>
        <ecNumber evidence="4 21">2.7.11.1</ecNumber>
    </recommendedName>
</protein>
<keyword evidence="28" id="KW-1185">Reference proteome</keyword>
<reference evidence="27" key="1">
    <citation type="submission" date="2021-01" db="UniProtKB">
        <authorList>
            <consortium name="EnsemblMetazoa"/>
        </authorList>
    </citation>
    <scope>IDENTIFICATION</scope>
</reference>
<evidence type="ECO:0000256" key="19">
    <source>
        <dbReference type="ARBA" id="ARBA00057025"/>
    </source>
</evidence>
<comment type="function">
    <text evidence="19">Involved in the final steps of cytoplasmic maturation of the 40S ribosomal subunit. Involved in processing of 18S-E pre-rRNA to the mature 18S rRNA. Required for the recycling of NOB1 and PNO1 from the late 40S precursor. The association with the very late 40S subunit intermediate may involve a translation-like checkpoint point cycle preceeding the binding to the 60S ribosomal subunit. Despite the protein kinase domain is proposed to act predominantly as an ATPase. The catalytic activity regulates its dynamic association with the 40S subunit. In addition to its role in ribosomal biogenesis acts as an adapter protein by recruiting NCL/nucleolin the to PRMT5 complex for its symmetrical methylation.</text>
</comment>
<keyword evidence="6" id="KW-0963">Cytoplasm</keyword>
<keyword evidence="10" id="KW-0479">Metal-binding</keyword>
<organism evidence="27 28">
    <name type="scientific">Nasonia vitripennis</name>
    <name type="common">Parasitic wasp</name>
    <dbReference type="NCBI Taxonomy" id="7425"/>
    <lineage>
        <taxon>Eukaryota</taxon>
        <taxon>Metazoa</taxon>
        <taxon>Ecdysozoa</taxon>
        <taxon>Arthropoda</taxon>
        <taxon>Hexapoda</taxon>
        <taxon>Insecta</taxon>
        <taxon>Pterygota</taxon>
        <taxon>Neoptera</taxon>
        <taxon>Endopterygota</taxon>
        <taxon>Hymenoptera</taxon>
        <taxon>Apocrita</taxon>
        <taxon>Proctotrupomorpha</taxon>
        <taxon>Chalcidoidea</taxon>
        <taxon>Pteromalidae</taxon>
        <taxon>Pteromalinae</taxon>
        <taxon>Nasonia</taxon>
    </lineage>
</organism>
<feature type="compositionally biased region" description="Acidic residues" evidence="25">
    <location>
        <begin position="1"/>
        <end position="13"/>
    </location>
</feature>
<dbReference type="FunFam" id="3.30.200.20:FF:000148">
    <property type="entry name" value="Serine/threonine-protein kinase RIO1"/>
    <property type="match status" value="1"/>
</dbReference>
<dbReference type="PROSITE" id="PS01245">
    <property type="entry name" value="RIO1"/>
    <property type="match status" value="1"/>
</dbReference>
<evidence type="ECO:0000256" key="25">
    <source>
        <dbReference type="SAM" id="MobiDB-lite"/>
    </source>
</evidence>
<dbReference type="InterPro" id="IPR017407">
    <property type="entry name" value="Ser/Thr_kinase_Rio1"/>
</dbReference>
<evidence type="ECO:0000313" key="28">
    <source>
        <dbReference type="Proteomes" id="UP000002358"/>
    </source>
</evidence>
<comment type="catalytic activity">
    <reaction evidence="17 21">
        <text>L-seryl-[protein] + ATP = O-phospho-L-seryl-[protein] + ADP + H(+)</text>
        <dbReference type="Rhea" id="RHEA:17989"/>
        <dbReference type="Rhea" id="RHEA-COMP:9863"/>
        <dbReference type="Rhea" id="RHEA-COMP:11604"/>
        <dbReference type="ChEBI" id="CHEBI:15378"/>
        <dbReference type="ChEBI" id="CHEBI:29999"/>
        <dbReference type="ChEBI" id="CHEBI:30616"/>
        <dbReference type="ChEBI" id="CHEBI:83421"/>
        <dbReference type="ChEBI" id="CHEBI:456216"/>
        <dbReference type="EC" id="2.7.11.1"/>
    </reaction>
</comment>
<dbReference type="GO" id="GO:0046872">
    <property type="term" value="F:metal ion binding"/>
    <property type="evidence" value="ECO:0007669"/>
    <property type="project" value="UniProtKB-KW"/>
</dbReference>
<evidence type="ECO:0000256" key="24">
    <source>
        <dbReference type="PIRSR" id="PIRSR038147-3"/>
    </source>
</evidence>
<dbReference type="FunFam" id="1.10.510.10:FF:000232">
    <property type="entry name" value="Serine/threonine-protein kinase RIO1"/>
    <property type="match status" value="1"/>
</dbReference>
<dbReference type="Proteomes" id="UP000002358">
    <property type="component" value="Chromosome 2"/>
</dbReference>
<evidence type="ECO:0000259" key="26">
    <source>
        <dbReference type="SMART" id="SM00090"/>
    </source>
</evidence>
<feature type="compositionally biased region" description="Basic residues" evidence="25">
    <location>
        <begin position="547"/>
        <end position="564"/>
    </location>
</feature>
<accession>A0A7M7T740</accession>
<comment type="catalytic activity">
    <reaction evidence="18">
        <text>ATP + H2O = ADP + phosphate + H(+)</text>
        <dbReference type="Rhea" id="RHEA:13065"/>
        <dbReference type="ChEBI" id="CHEBI:15377"/>
        <dbReference type="ChEBI" id="CHEBI:15378"/>
        <dbReference type="ChEBI" id="CHEBI:30616"/>
        <dbReference type="ChEBI" id="CHEBI:43474"/>
        <dbReference type="ChEBI" id="CHEBI:456216"/>
    </reaction>
</comment>
<evidence type="ECO:0000256" key="5">
    <source>
        <dbReference type="ARBA" id="ARBA00016038"/>
    </source>
</evidence>
<dbReference type="GeneID" id="100122531"/>
<feature type="binding site" evidence="23">
    <location>
        <position position="268"/>
    </location>
    <ligand>
        <name>ATP</name>
        <dbReference type="ChEBI" id="CHEBI:30616"/>
    </ligand>
</feature>
<feature type="region of interest" description="Disordered" evidence="25">
    <location>
        <begin position="469"/>
        <end position="564"/>
    </location>
</feature>
<sequence>MEIEEGQFSDADENDTRPNTLEGVPIFHNNLCEELNEINLTNEDESEDVLDNEYDDYVWDSEDEGAGHKHRFKANSQTTNHQGSSSKVTTFQPSDKLFRRYANKINVDDYAGPKLSQNVKNMLNEKTRSMDNDRMRVKDKSDRATAEQVMDPRTRIILFKMLNKGIIDEINGCISTGKEANVYHARSKTGIEFAIKIYKTSILVFKDRDKYVTGEFRFRHGYCRSNPRKMVRTWAEKEMRNLNRLQQGGIKAPKAIMLKSHVLLMDFIGVKGWPSPKLKDALLVSSQPRKLYRECVVIMWKLYNKCKLVHADLSEYNILYHEESLVIIDVSQSVEQDHPMAFEFLRKDCTNITDFFKKNKVAVMSVKDLFDFITDPTVNEKNIDEYLDKMSKMMENKSTDIDPEQQIEEEVFKNAYIPQRLTEVIDIERDIRIAKAGKGDLVYKTLVGLKSDLSKPALVPEILSKKDKGTKTLGKKEKSSDSHDEESDEESDGSSYEGTDEEDSEDESGSEKESKFINSARPKHETAEERKLRKKAVKDQKAETRKSKMKKHVKKKKTKASKKK</sequence>
<evidence type="ECO:0000256" key="23">
    <source>
        <dbReference type="PIRSR" id="PIRSR038147-2"/>
    </source>
</evidence>
<evidence type="ECO:0000256" key="17">
    <source>
        <dbReference type="ARBA" id="ARBA00048679"/>
    </source>
</evidence>
<dbReference type="InterPro" id="IPR051272">
    <property type="entry name" value="RIO-type_Ser/Thr_kinase"/>
</dbReference>
<evidence type="ECO:0000256" key="6">
    <source>
        <dbReference type="ARBA" id="ARBA00022490"/>
    </source>
</evidence>
<evidence type="ECO:0000256" key="13">
    <source>
        <dbReference type="ARBA" id="ARBA00022801"/>
    </source>
</evidence>
<dbReference type="Gene3D" id="1.10.510.10">
    <property type="entry name" value="Transferase(Phosphotransferase) domain 1"/>
    <property type="match status" value="1"/>
</dbReference>
<dbReference type="GO" id="GO:0016787">
    <property type="term" value="F:hydrolase activity"/>
    <property type="evidence" value="ECO:0007669"/>
    <property type="project" value="UniProtKB-KW"/>
</dbReference>
<evidence type="ECO:0000256" key="3">
    <source>
        <dbReference type="ARBA" id="ARBA00009196"/>
    </source>
</evidence>
<dbReference type="FunCoup" id="A0A7M7T740">
    <property type="interactions" value="1969"/>
</dbReference>
<dbReference type="SMR" id="A0A7M7T740"/>
<feature type="binding site" evidence="24">
    <location>
        <position position="329"/>
    </location>
    <ligand>
        <name>Mg(2+)</name>
        <dbReference type="ChEBI" id="CHEBI:18420"/>
    </ligand>
</feature>
<feature type="region of interest" description="Disordered" evidence="25">
    <location>
        <begin position="1"/>
        <end position="21"/>
    </location>
</feature>
<dbReference type="Gene3D" id="3.30.200.20">
    <property type="entry name" value="Phosphorylase Kinase, domain 1"/>
    <property type="match status" value="1"/>
</dbReference>
<evidence type="ECO:0000256" key="14">
    <source>
        <dbReference type="ARBA" id="ARBA00022840"/>
    </source>
</evidence>
<dbReference type="AlphaFoldDB" id="A0A7M7T740"/>
<feature type="binding site" evidence="24">
    <location>
        <position position="317"/>
    </location>
    <ligand>
        <name>Mg(2+)</name>
        <dbReference type="ChEBI" id="CHEBI:18420"/>
    </ligand>
</feature>
<evidence type="ECO:0000313" key="27">
    <source>
        <dbReference type="EnsemblMetazoa" id="XP_031779197"/>
    </source>
</evidence>
<dbReference type="PANTHER" id="PTHR45723">
    <property type="entry name" value="SERINE/THREONINE-PROTEIN KINASE RIO1"/>
    <property type="match status" value="1"/>
</dbReference>
<keyword evidence="9 21" id="KW-0808">Transferase</keyword>
<keyword evidence="11 21" id="KW-0547">Nucleotide-binding</keyword>
<dbReference type="PIRSF" id="PIRSF038147">
    <property type="entry name" value="Ser/Thr_PK_RIO1"/>
    <property type="match status" value="1"/>
</dbReference>
<evidence type="ECO:0000256" key="8">
    <source>
        <dbReference type="ARBA" id="ARBA00022527"/>
    </source>
</evidence>
<keyword evidence="8 21" id="KW-0723">Serine/threonine-protein kinase</keyword>
<comment type="similarity">
    <text evidence="3 21">Belongs to the protein kinase superfamily. RIO-type Ser/Thr kinase family.</text>
</comment>
<evidence type="ECO:0000256" key="7">
    <source>
        <dbReference type="ARBA" id="ARBA00022517"/>
    </source>
</evidence>
<proteinExistence type="inferred from homology"/>
<dbReference type="CTD" id="83732"/>
<evidence type="ECO:0000256" key="16">
    <source>
        <dbReference type="ARBA" id="ARBA00047899"/>
    </source>
</evidence>
<dbReference type="GO" id="GO:0005737">
    <property type="term" value="C:cytoplasm"/>
    <property type="evidence" value="ECO:0007669"/>
    <property type="project" value="UniProtKB-SubCell"/>
</dbReference>
<name>A0A7M7T740_NASVI</name>
<keyword evidence="15" id="KW-0460">Magnesium</keyword>
<dbReference type="InterPro" id="IPR000687">
    <property type="entry name" value="RIO_kinase"/>
</dbReference>
<evidence type="ECO:0000256" key="21">
    <source>
        <dbReference type="PIRNR" id="PIRNR038147"/>
    </source>
</evidence>
<dbReference type="InParanoid" id="A0A7M7T740"/>
<evidence type="ECO:0000256" key="18">
    <source>
        <dbReference type="ARBA" id="ARBA00049360"/>
    </source>
</evidence>
<evidence type="ECO:0000256" key="4">
    <source>
        <dbReference type="ARBA" id="ARBA00012513"/>
    </source>
</evidence>
<feature type="binding site" evidence="23">
    <location>
        <position position="196"/>
    </location>
    <ligand>
        <name>ATP</name>
        <dbReference type="ChEBI" id="CHEBI:30616"/>
    </ligand>
</feature>
<comment type="cofactor">
    <cofactor evidence="1 24">
        <name>Mg(2+)</name>
        <dbReference type="ChEBI" id="CHEBI:18420"/>
    </cofactor>
</comment>
<evidence type="ECO:0000256" key="9">
    <source>
        <dbReference type="ARBA" id="ARBA00022679"/>
    </source>
</evidence>
<evidence type="ECO:0000256" key="15">
    <source>
        <dbReference type="ARBA" id="ARBA00022842"/>
    </source>
</evidence>
<dbReference type="CDD" id="cd05147">
    <property type="entry name" value="RIO1_euk"/>
    <property type="match status" value="1"/>
</dbReference>
<dbReference type="SMART" id="SM00090">
    <property type="entry name" value="RIO"/>
    <property type="match status" value="1"/>
</dbReference>
<evidence type="ECO:0000256" key="10">
    <source>
        <dbReference type="ARBA" id="ARBA00022723"/>
    </source>
</evidence>
<evidence type="ECO:0000256" key="22">
    <source>
        <dbReference type="PIRSR" id="PIRSR038147-1"/>
    </source>
</evidence>
<dbReference type="Pfam" id="PF01163">
    <property type="entry name" value="RIO1"/>
    <property type="match status" value="1"/>
</dbReference>
<dbReference type="InterPro" id="IPR018934">
    <property type="entry name" value="RIO_dom"/>
</dbReference>
<evidence type="ECO:0000256" key="12">
    <source>
        <dbReference type="ARBA" id="ARBA00022777"/>
    </source>
</evidence>
<comment type="catalytic activity">
    <reaction evidence="16 21">
        <text>L-threonyl-[protein] + ATP = O-phospho-L-threonyl-[protein] + ADP + H(+)</text>
        <dbReference type="Rhea" id="RHEA:46608"/>
        <dbReference type="Rhea" id="RHEA-COMP:11060"/>
        <dbReference type="Rhea" id="RHEA-COMP:11605"/>
        <dbReference type="ChEBI" id="CHEBI:15378"/>
        <dbReference type="ChEBI" id="CHEBI:30013"/>
        <dbReference type="ChEBI" id="CHEBI:30616"/>
        <dbReference type="ChEBI" id="CHEBI:61977"/>
        <dbReference type="ChEBI" id="CHEBI:456216"/>
        <dbReference type="EC" id="2.7.11.1"/>
    </reaction>
</comment>
<evidence type="ECO:0000256" key="11">
    <source>
        <dbReference type="ARBA" id="ARBA00022741"/>
    </source>
</evidence>
<feature type="compositionally biased region" description="Basic and acidic residues" evidence="25">
    <location>
        <begin position="469"/>
        <end position="482"/>
    </location>
</feature>
<feature type="domain" description="RIO kinase" evidence="26">
    <location>
        <begin position="139"/>
        <end position="375"/>
    </location>
</feature>
<feature type="active site" description="4-aspartylphosphate intermediate" evidence="22">
    <location>
        <position position="329"/>
    </location>
</feature>
<dbReference type="GO" id="GO:0005524">
    <property type="term" value="F:ATP binding"/>
    <property type="evidence" value="ECO:0007669"/>
    <property type="project" value="UniProtKB-KW"/>
</dbReference>